<sequence length="172" mass="19332">MKRKTNEVILIATTIILVSLNGITSYAKGPGETSSVESKKVNIITYYQDTVRSLGNWEQQSGGYWKFKQTVDGSYLTNSWIESLSEERAFYYVNENGLMVTSCTTPDGYVVDARGLWRATSVSNPNVSAAPSTGSDTKVAPKDYGRYAWLFYDEDYKQDLRDHPIDTDHSLN</sequence>
<name>A0ABY1CH46_9FIRM</name>
<dbReference type="RefSeq" id="WP_054791044.1">
    <property type="nucleotide sequence ID" value="NZ_LT630003.1"/>
</dbReference>
<evidence type="ECO:0008006" key="4">
    <source>
        <dbReference type="Google" id="ProtNLM"/>
    </source>
</evidence>
<evidence type="ECO:0000256" key="1">
    <source>
        <dbReference type="ARBA" id="ARBA00022737"/>
    </source>
</evidence>
<dbReference type="EMBL" id="LT630003">
    <property type="protein sequence ID" value="SEU04098.1"/>
    <property type="molecule type" value="Genomic_DNA"/>
</dbReference>
<dbReference type="Gene3D" id="2.10.270.10">
    <property type="entry name" value="Cholin Binding"/>
    <property type="match status" value="1"/>
</dbReference>
<evidence type="ECO:0000313" key="3">
    <source>
        <dbReference type="Proteomes" id="UP000198970"/>
    </source>
</evidence>
<gene>
    <name evidence="2" type="ORF">SAMN02745906_4267</name>
</gene>
<proteinExistence type="predicted"/>
<accession>A0ABY1CH46</accession>
<reference evidence="2 3" key="1">
    <citation type="submission" date="2016-10" db="EMBL/GenBank/DDBJ databases">
        <authorList>
            <person name="Varghese N."/>
            <person name="Submissions S."/>
        </authorList>
    </citation>
    <scope>NUCLEOTIDE SEQUENCE [LARGE SCALE GENOMIC DNA]</scope>
    <source>
        <strain evidence="2 3">ATCC 19403</strain>
    </source>
</reference>
<protein>
    <recommendedName>
        <fullName evidence="4">Cell wall binding repeat-containing protein</fullName>
    </recommendedName>
</protein>
<dbReference type="Proteomes" id="UP000198970">
    <property type="component" value="Chromosome I"/>
</dbReference>
<dbReference type="Pfam" id="PF19085">
    <property type="entry name" value="Choline_bind_2"/>
    <property type="match status" value="1"/>
</dbReference>
<organism evidence="2 3">
    <name type="scientific">Lacrimispora sphenoides JCM 1415</name>
    <dbReference type="NCBI Taxonomy" id="1297793"/>
    <lineage>
        <taxon>Bacteria</taxon>
        <taxon>Bacillati</taxon>
        <taxon>Bacillota</taxon>
        <taxon>Clostridia</taxon>
        <taxon>Lachnospirales</taxon>
        <taxon>Lachnospiraceae</taxon>
        <taxon>Lacrimispora</taxon>
    </lineage>
</organism>
<dbReference type="SUPFAM" id="SSF69360">
    <property type="entry name" value="Cell wall binding repeat"/>
    <property type="match status" value="1"/>
</dbReference>
<keyword evidence="3" id="KW-1185">Reference proteome</keyword>
<dbReference type="InterPro" id="IPR018337">
    <property type="entry name" value="Cell_wall/Cho-bd_repeat"/>
</dbReference>
<evidence type="ECO:0000313" key="2">
    <source>
        <dbReference type="EMBL" id="SEU04098.1"/>
    </source>
</evidence>
<keyword evidence="1" id="KW-0677">Repeat</keyword>